<protein>
    <recommendedName>
        <fullName evidence="3">Winged helix DNA-binding domain-containing protein</fullName>
    </recommendedName>
</protein>
<organism evidence="1 2">
    <name type="scientific">Leifsonia soli</name>
    <dbReference type="NCBI Taxonomy" id="582665"/>
    <lineage>
        <taxon>Bacteria</taxon>
        <taxon>Bacillati</taxon>
        <taxon>Actinomycetota</taxon>
        <taxon>Actinomycetes</taxon>
        <taxon>Micrococcales</taxon>
        <taxon>Microbacteriaceae</taxon>
        <taxon>Leifsonia</taxon>
    </lineage>
</organism>
<evidence type="ECO:0008006" key="3">
    <source>
        <dbReference type="Google" id="ProtNLM"/>
    </source>
</evidence>
<dbReference type="PANTHER" id="PTHR38479">
    <property type="entry name" value="LMO0824 PROTEIN"/>
    <property type="match status" value="1"/>
</dbReference>
<dbReference type="Pfam" id="PF06224">
    <property type="entry name" value="AlkZ-like"/>
    <property type="match status" value="1"/>
</dbReference>
<evidence type="ECO:0000313" key="1">
    <source>
        <dbReference type="EMBL" id="NYD73405.1"/>
    </source>
</evidence>
<dbReference type="PANTHER" id="PTHR38479:SF2">
    <property type="entry name" value="WINGED HELIX DNA-BINDING DOMAIN-CONTAINING PROTEIN"/>
    <property type="match status" value="1"/>
</dbReference>
<evidence type="ECO:0000313" key="2">
    <source>
        <dbReference type="Proteomes" id="UP000589620"/>
    </source>
</evidence>
<proteinExistence type="predicted"/>
<dbReference type="InterPro" id="IPR009351">
    <property type="entry name" value="AlkZ-like"/>
</dbReference>
<keyword evidence="2" id="KW-1185">Reference proteome</keyword>
<comment type="caution">
    <text evidence="1">The sequence shown here is derived from an EMBL/GenBank/DDBJ whole genome shotgun (WGS) entry which is preliminary data.</text>
</comment>
<sequence length="363" mass="39346">MPARRSDLLRLRRLAQAIDGPREPDPASVARRLLALQGQDFAAGCWALALRTTGATQSDVLAALDAGLVIRSWPMRGTLHFVPPEDLRWMLSVTTDRIVAGLARRQQQLELTAADFARAADVVTAALTGGGSIGRAELMQLWEGAGLTTTGQRGYHLIYFLAQTGLLCWGPVVRSANGNPTQALVLLDEWAPPPPALEPDEAAARFLLRYLEGHGPATVKDFVWWTKGTVALAKTARSVLGDALTTLEVDGVEYLLTAELADRAVSAPPTRSEKDAVHLLPAFDEYLLGYQDRTPILDDEHWELIVPGNNGIFQPIIVAAGRVVGTWRREGGRVTPQPFSSLSAARETQLQRSARAYATYAAG</sequence>
<dbReference type="EMBL" id="JACCBJ010000001">
    <property type="protein sequence ID" value="NYD73405.1"/>
    <property type="molecule type" value="Genomic_DNA"/>
</dbReference>
<dbReference type="Proteomes" id="UP000589620">
    <property type="component" value="Unassembled WGS sequence"/>
</dbReference>
<gene>
    <name evidence="1" type="ORF">BJ963_000924</name>
</gene>
<dbReference type="RefSeq" id="WP_179454951.1">
    <property type="nucleotide sequence ID" value="NZ_BAAAPX010000001.1"/>
</dbReference>
<accession>A0A852SXG8</accession>
<reference evidence="1 2" key="1">
    <citation type="submission" date="2020-07" db="EMBL/GenBank/DDBJ databases">
        <title>Sequencing the genomes of 1000 actinobacteria strains.</title>
        <authorList>
            <person name="Klenk H.-P."/>
        </authorList>
    </citation>
    <scope>NUCLEOTIDE SEQUENCE [LARGE SCALE GENOMIC DNA]</scope>
    <source>
        <strain evidence="1 2">DSM 23871</strain>
    </source>
</reference>
<dbReference type="AlphaFoldDB" id="A0A852SXG8"/>
<name>A0A852SXG8_9MICO</name>